<evidence type="ECO:0000313" key="3">
    <source>
        <dbReference type="Proteomes" id="UP000242146"/>
    </source>
</evidence>
<proteinExistence type="predicted"/>
<feature type="region of interest" description="Disordered" evidence="1">
    <location>
        <begin position="614"/>
        <end position="635"/>
    </location>
</feature>
<protein>
    <submittedName>
        <fullName evidence="2">Uncharacterized protein</fullName>
    </submittedName>
</protein>
<name>A0A1X2G9V9_9FUNG</name>
<comment type="caution">
    <text evidence="2">The sequence shown here is derived from an EMBL/GenBank/DDBJ whole genome shotgun (WGS) entry which is preliminary data.</text>
</comment>
<gene>
    <name evidence="2" type="ORF">DM01DRAFT_1410010</name>
</gene>
<keyword evidence="3" id="KW-1185">Reference proteome</keyword>
<sequence length="930" mass="104896">MDLSNLLNQGDPALTVKDLRDLLTKTSQEKKLALKECNFEYPASPQQAYVYFDLVCRLLLSIDYLNKSDKSTTDNLTLTCLRSCMLGLANKFGLTWITSFPHHLDPATWLLLASKHDDAIPYQLYGMVLGIKQRPTVDVDTWGTAIVCFIQMNNPRINKHLWLTLCYLDPTSSHLVPAYMTFLSQRCDTIDFRKTAAEIGNTKLKGFQQTLTRLGASRLKPAFTELDFIMGKSTFHRLLYQPAFAFLKEKFHSVLQKGTPRPPIEDHPLATNLAVDIPVKADDRIALVQLGLDLWQSQAVKLGREAFDEQLNDLLNMQYPRHEQTVLDLVLAQWAIINPYEIHRKIIVDRMIKICHNNNYQPHVAPFYAFLRVFRFAQATCVDSSPDQLLSITDVDTFANYDYTKLIVPRLLTILKQMSVLKMPDDSSWLVDCVQLAPPVLLTPFVAWLIDEANNDQCDGDPLKSSPAYLRLLPIFGSETLPTFASTLVPLLLTRSSDRTISRLFAVGKVKYRANVVGLFNTFFGAPHPDVQVLIQLFETKSATVVKKFISYLQQSGQLRPQTKYSFLVNQHMIQVIVRLAAHRHPLAIELFNDILTAQQDVWLLRTWVGHNGDGDDPSSKPTAESSLKSTLHGKTPSQDGHWLFLVEQHTLVTVQCSGMISLVQAISALPSAASQQALTDCWLDLWTNERRELTITIPCLLKCLGAFACGSVIVKQMMKQLLQAGLASSAPDYLPRLLDMLILSDLPHGAKMLNLLLDQLSDPWIEPVVAHILDTVLVCIEELRLQTMEQRPDQEAMDTSDVMDGTKYDWSELDECLVAEGTKVVAIDARNINVLAYRVLRFLDLVVLDNVATQSPRRQQLRSSLLQQPMLYEPLAHFFSLDTTSPLAKATLARLLQTCLTLVKKENAPVYTYCTHIINRISPLALQDV</sequence>
<dbReference type="Proteomes" id="UP000242146">
    <property type="component" value="Unassembled WGS sequence"/>
</dbReference>
<dbReference type="OrthoDB" id="2244892at2759"/>
<organism evidence="2 3">
    <name type="scientific">Hesseltinella vesiculosa</name>
    <dbReference type="NCBI Taxonomy" id="101127"/>
    <lineage>
        <taxon>Eukaryota</taxon>
        <taxon>Fungi</taxon>
        <taxon>Fungi incertae sedis</taxon>
        <taxon>Mucoromycota</taxon>
        <taxon>Mucoromycotina</taxon>
        <taxon>Mucoromycetes</taxon>
        <taxon>Mucorales</taxon>
        <taxon>Cunninghamellaceae</taxon>
        <taxon>Hesseltinella</taxon>
    </lineage>
</organism>
<dbReference type="AlphaFoldDB" id="A0A1X2G9V9"/>
<feature type="compositionally biased region" description="Polar residues" evidence="1">
    <location>
        <begin position="620"/>
        <end position="630"/>
    </location>
</feature>
<dbReference type="EMBL" id="MCGT01000031">
    <property type="protein sequence ID" value="ORX47977.1"/>
    <property type="molecule type" value="Genomic_DNA"/>
</dbReference>
<reference evidence="2 3" key="1">
    <citation type="submission" date="2016-07" db="EMBL/GenBank/DDBJ databases">
        <title>Pervasive Adenine N6-methylation of Active Genes in Fungi.</title>
        <authorList>
            <consortium name="DOE Joint Genome Institute"/>
            <person name="Mondo S.J."/>
            <person name="Dannebaum R.O."/>
            <person name="Kuo R.C."/>
            <person name="Labutti K."/>
            <person name="Haridas S."/>
            <person name="Kuo A."/>
            <person name="Salamov A."/>
            <person name="Ahrendt S.R."/>
            <person name="Lipzen A."/>
            <person name="Sullivan W."/>
            <person name="Andreopoulos W.B."/>
            <person name="Clum A."/>
            <person name="Lindquist E."/>
            <person name="Daum C."/>
            <person name="Ramamoorthy G.K."/>
            <person name="Gryganskyi A."/>
            <person name="Culley D."/>
            <person name="Magnuson J.K."/>
            <person name="James T.Y."/>
            <person name="O'Malley M.A."/>
            <person name="Stajich J.E."/>
            <person name="Spatafora J.W."/>
            <person name="Visel A."/>
            <person name="Grigoriev I.V."/>
        </authorList>
    </citation>
    <scope>NUCLEOTIDE SEQUENCE [LARGE SCALE GENOMIC DNA]</scope>
    <source>
        <strain evidence="2 3">NRRL 3301</strain>
    </source>
</reference>
<evidence type="ECO:0000313" key="2">
    <source>
        <dbReference type="EMBL" id="ORX47977.1"/>
    </source>
</evidence>
<accession>A0A1X2G9V9</accession>
<evidence type="ECO:0000256" key="1">
    <source>
        <dbReference type="SAM" id="MobiDB-lite"/>
    </source>
</evidence>